<dbReference type="AlphaFoldDB" id="A0AAI8VSF5"/>
<proteinExistence type="predicted"/>
<evidence type="ECO:0000313" key="4">
    <source>
        <dbReference type="Proteomes" id="UP001295740"/>
    </source>
</evidence>
<dbReference type="GO" id="GO:0000329">
    <property type="term" value="C:fungal-type vacuole membrane"/>
    <property type="evidence" value="ECO:0007669"/>
    <property type="project" value="InterPro"/>
</dbReference>
<reference evidence="3" key="1">
    <citation type="submission" date="2023-10" db="EMBL/GenBank/DDBJ databases">
        <authorList>
            <person name="Hackl T."/>
        </authorList>
    </citation>
    <scope>NUCLEOTIDE SEQUENCE</scope>
</reference>
<keyword evidence="4" id="KW-1185">Reference proteome</keyword>
<keyword evidence="2" id="KW-1133">Transmembrane helix</keyword>
<sequence>MTSAFREEASHFEPDSPTVSVHGGRGGAGAVASDAPLRGSGDASSADHVQEKTAAATTLTKRQKVKRHCGRFKWWYVIGTIILLAILLPILFLVIIPAIVRNIVSKQSLPINGGTFRALSATQLSVSLSTELNTPLPADLDATTLFLYNKDTPEFTPFLNITLPKQHIDGKTDVVVSNQTVTITNETELVSWFSKVFDQPDVQLSVRGDATVRLGKLHSKAHIDKTVTASSLNQLSGFGIEHLTVILPAIEENGTNIQGTVNLPNSGVLTLGLGDISLNLMAGDVRIGLITLNDVLLPPGNNSWFFSGELFIGALVQNIGAVLASQGTALSDGNIQIDVTGNATVVNGVHIPFVEKVLNAKRISSSVPVVKLLTDLVGSFTGGLDGSVTDLVGEVFGNSTLIQDVLSHWNTTGALGNLNSASIGGGSGNLTAAAALQKRFKRAPLSVPKGLNGPAALNLLKLGMRMGLSKH</sequence>
<organism evidence="3 4">
    <name type="scientific">Anthostomella pinea</name>
    <dbReference type="NCBI Taxonomy" id="933095"/>
    <lineage>
        <taxon>Eukaryota</taxon>
        <taxon>Fungi</taxon>
        <taxon>Dikarya</taxon>
        <taxon>Ascomycota</taxon>
        <taxon>Pezizomycotina</taxon>
        <taxon>Sordariomycetes</taxon>
        <taxon>Xylariomycetidae</taxon>
        <taxon>Xylariales</taxon>
        <taxon>Xylariaceae</taxon>
        <taxon>Anthostomella</taxon>
    </lineage>
</organism>
<feature type="region of interest" description="Disordered" evidence="1">
    <location>
        <begin position="1"/>
        <end position="49"/>
    </location>
</feature>
<dbReference type="PANTHER" id="PTHR35895:SF2">
    <property type="match status" value="1"/>
</dbReference>
<evidence type="ECO:0000256" key="2">
    <source>
        <dbReference type="SAM" id="Phobius"/>
    </source>
</evidence>
<evidence type="ECO:0000256" key="1">
    <source>
        <dbReference type="SAM" id="MobiDB-lite"/>
    </source>
</evidence>
<keyword evidence="2" id="KW-0472">Membrane</keyword>
<dbReference type="Proteomes" id="UP001295740">
    <property type="component" value="Unassembled WGS sequence"/>
</dbReference>
<keyword evidence="2" id="KW-0812">Transmembrane</keyword>
<dbReference type="InterPro" id="IPR046368">
    <property type="entry name" value="Tag1"/>
</dbReference>
<evidence type="ECO:0000313" key="3">
    <source>
        <dbReference type="EMBL" id="CAJ2510230.1"/>
    </source>
</evidence>
<dbReference type="Pfam" id="PF12505">
    <property type="entry name" value="DUF3712"/>
    <property type="match status" value="1"/>
</dbReference>
<name>A0AAI8VSF5_9PEZI</name>
<accession>A0AAI8VSF5</accession>
<feature type="compositionally biased region" description="Basic and acidic residues" evidence="1">
    <location>
        <begin position="1"/>
        <end position="14"/>
    </location>
</feature>
<feature type="transmembrane region" description="Helical" evidence="2">
    <location>
        <begin position="74"/>
        <end position="100"/>
    </location>
</feature>
<dbReference type="PANTHER" id="PTHR35895">
    <property type="entry name" value="CHROMOSOME 16, WHOLE GENOME SHOTGUN SEQUENCE"/>
    <property type="match status" value="1"/>
</dbReference>
<dbReference type="InterPro" id="IPR022185">
    <property type="entry name" value="DUF3712"/>
</dbReference>
<dbReference type="EMBL" id="CAUWAG010000013">
    <property type="protein sequence ID" value="CAJ2510230.1"/>
    <property type="molecule type" value="Genomic_DNA"/>
</dbReference>
<gene>
    <name evidence="3" type="ORF">KHLLAP_LOCUS10698</name>
</gene>
<protein>
    <submittedName>
        <fullName evidence="3">Uu.00g061300.m01.CDS01</fullName>
    </submittedName>
</protein>
<comment type="caution">
    <text evidence="3">The sequence shown here is derived from an EMBL/GenBank/DDBJ whole genome shotgun (WGS) entry which is preliminary data.</text>
</comment>